<organism evidence="2 3">
    <name type="scientific">Intestinicryptomonas porci</name>
    <dbReference type="NCBI Taxonomy" id="2926320"/>
    <lineage>
        <taxon>Bacteria</taxon>
        <taxon>Pseudomonadati</taxon>
        <taxon>Verrucomicrobiota</taxon>
        <taxon>Opitutia</taxon>
        <taxon>Opitutales</taxon>
        <taxon>Intestinicryptomonaceae</taxon>
        <taxon>Intestinicryptomonas</taxon>
    </lineage>
</organism>
<keyword evidence="1" id="KW-0812">Transmembrane</keyword>
<dbReference type="InterPro" id="IPR052894">
    <property type="entry name" value="AsmA-related"/>
</dbReference>
<dbReference type="EMBL" id="JALBUT010000002">
    <property type="protein sequence ID" value="MDX8415031.1"/>
    <property type="molecule type" value="Genomic_DNA"/>
</dbReference>
<dbReference type="Proteomes" id="UP001275932">
    <property type="component" value="Unassembled WGS sequence"/>
</dbReference>
<evidence type="ECO:0000313" key="3">
    <source>
        <dbReference type="Proteomes" id="UP001275932"/>
    </source>
</evidence>
<evidence type="ECO:0000256" key="1">
    <source>
        <dbReference type="SAM" id="Phobius"/>
    </source>
</evidence>
<sequence>MEERPDNKRDVFLRGFLKFARRALNIVLSAFVLGLAACILSFFFDLSMPMPSRMREQILSLAQNFGINIEAEEIRVSLNGRLDFSDLKVSFINSQKPLFTAKNLKADFEILKLLRGRLGLRALYLQGCDIYSGFGGNSNFPIFENLSLNAFKRGDFYKISFANFYFETLCVSLCGNVSEQFLLENLSGGEGSSKNSFKQWDDFCEKAHFSKQYLKTFNFPAANIEFDIEKDGLARAFLRANSSGFSVDVSGRTLKFSDFASFLSYEKKGVRHLVSAEILSTGADFGGEVLAKSCKAFANLDLNEMRLLNIHASLSNLNVYGAEIGYAEIMKDALNLADIKTLRTSLDGLKSFWKIGGGSLGAEFTGSVEDFNVKLSGNFSPEPLLKCSLIPEAEELGWFRFSDSGIFLDGGAKVKIDVETKTPSVECKMFLDIQNSLLFGVDAKSLSGDVFYDSKSGDFWANGARAVSTEGWIVDADIYQNLKTFDYKFMISGSLRPSAINHFMEEWWKDVFGDFKFVKDFPCADIVVYGTWGNPEFMDVYGFVSLQNAYRNNVLFDEASLVVWVNPARISIFDLYVRNADRTLMGALDWAYFSKKLDSYNENRIFARSTLNREELIAMGGEKVKESLEILDFDEAPKISLNLLMKNPDREKNAPDIMNLDYECAGNTRAGKFELQNLKFKSYILGDDIYLSEMDFIIANGRGAGEVFVGKRDGKDYFSAKLNIEKANQQKFMDVLLGLSKSPNEKKAAVEDEAGVENSKYGVLNANVDISGFSDFLESFKGKGEIFLENPKLATINIFGLFSRLTSVLRLPVGSFELSYAESPFEIEDAQISFDDIKITGPAAKIIGKARYDFSKDLINANLIFSPFSEVKTPLVSHIMSVVNPISSLAEVEVRGNFDNPDVSINLRPLNVFKSDESIMEKFEKKMDAEESDRKKSE</sequence>
<keyword evidence="1" id="KW-1133">Transmembrane helix</keyword>
<dbReference type="PANTHER" id="PTHR30441">
    <property type="entry name" value="DUF748 DOMAIN-CONTAINING PROTEIN"/>
    <property type="match status" value="1"/>
</dbReference>
<gene>
    <name evidence="2" type="ORF">MOX91_02385</name>
</gene>
<comment type="caution">
    <text evidence="2">The sequence shown here is derived from an EMBL/GenBank/DDBJ whole genome shotgun (WGS) entry which is preliminary data.</text>
</comment>
<dbReference type="PANTHER" id="PTHR30441:SF8">
    <property type="entry name" value="DUF748 DOMAIN-CONTAINING PROTEIN"/>
    <property type="match status" value="1"/>
</dbReference>
<reference evidence="2 3" key="1">
    <citation type="submission" date="2022-03" db="EMBL/GenBank/DDBJ databases">
        <title>Novel taxa within the pig intestine.</title>
        <authorList>
            <person name="Wylensek D."/>
            <person name="Bishof K."/>
            <person name="Afrizal A."/>
            <person name="Clavel T."/>
        </authorList>
    </citation>
    <scope>NUCLEOTIDE SEQUENCE [LARGE SCALE GENOMIC DNA]</scope>
    <source>
        <strain evidence="2 3">CLA-KB-P66</strain>
    </source>
</reference>
<feature type="transmembrane region" description="Helical" evidence="1">
    <location>
        <begin position="23"/>
        <end position="44"/>
    </location>
</feature>
<evidence type="ECO:0000313" key="2">
    <source>
        <dbReference type="EMBL" id="MDX8415031.1"/>
    </source>
</evidence>
<dbReference type="RefSeq" id="WP_370396476.1">
    <property type="nucleotide sequence ID" value="NZ_JALBUT010000002.1"/>
</dbReference>
<protein>
    <submittedName>
        <fullName evidence="2">AsmA-like C-terminal region-containing protein</fullName>
    </submittedName>
</protein>
<accession>A0ABU4WG56</accession>
<keyword evidence="3" id="KW-1185">Reference proteome</keyword>
<keyword evidence="1" id="KW-0472">Membrane</keyword>
<name>A0ABU4WG56_9BACT</name>
<proteinExistence type="predicted"/>